<comment type="caution">
    <text evidence="5">The sequence shown here is derived from an EMBL/GenBank/DDBJ whole genome shotgun (WGS) entry which is preliminary data.</text>
</comment>
<reference evidence="5 6" key="1">
    <citation type="submission" date="2020-08" db="EMBL/GenBank/DDBJ databases">
        <title>Genomic Encyclopedia of Type Strains, Phase IV (KMG-IV): sequencing the most valuable type-strain genomes for metagenomic binning, comparative biology and taxonomic classification.</title>
        <authorList>
            <person name="Goeker M."/>
        </authorList>
    </citation>
    <scope>NUCLEOTIDE SEQUENCE [LARGE SCALE GENOMIC DNA]</scope>
    <source>
        <strain evidence="5 6">DSM 2461</strain>
    </source>
</reference>
<dbReference type="Gene3D" id="3.30.450.20">
    <property type="entry name" value="PAS domain"/>
    <property type="match status" value="1"/>
</dbReference>
<dbReference type="AlphaFoldDB" id="A0A841RD91"/>
<dbReference type="EMBL" id="JACHGJ010000009">
    <property type="protein sequence ID" value="MBB6481995.1"/>
    <property type="molecule type" value="Genomic_DNA"/>
</dbReference>
<gene>
    <name evidence="5" type="ORF">HNR50_003683</name>
</gene>
<dbReference type="CDD" id="cd00130">
    <property type="entry name" value="PAS"/>
    <property type="match status" value="1"/>
</dbReference>
<evidence type="ECO:0000256" key="1">
    <source>
        <dbReference type="SAM" id="Coils"/>
    </source>
</evidence>
<dbReference type="PANTHER" id="PTHR46663">
    <property type="entry name" value="DIGUANYLATE CYCLASE DGCT-RELATED"/>
    <property type="match status" value="1"/>
</dbReference>
<dbReference type="PROSITE" id="PS50887">
    <property type="entry name" value="GGDEF"/>
    <property type="match status" value="1"/>
</dbReference>
<dbReference type="InterPro" id="IPR043128">
    <property type="entry name" value="Rev_trsase/Diguanyl_cyclase"/>
</dbReference>
<dbReference type="GO" id="GO:0003824">
    <property type="term" value="F:catalytic activity"/>
    <property type="evidence" value="ECO:0007669"/>
    <property type="project" value="UniProtKB-ARBA"/>
</dbReference>
<evidence type="ECO:0000259" key="3">
    <source>
        <dbReference type="PROSITE" id="PS50113"/>
    </source>
</evidence>
<dbReference type="SMART" id="SM00086">
    <property type="entry name" value="PAC"/>
    <property type="match status" value="1"/>
</dbReference>
<dbReference type="PROSITE" id="PS50112">
    <property type="entry name" value="PAS"/>
    <property type="match status" value="1"/>
</dbReference>
<name>A0A841RD91_9SPIO</name>
<evidence type="ECO:0000313" key="6">
    <source>
        <dbReference type="Proteomes" id="UP000587760"/>
    </source>
</evidence>
<dbReference type="PROSITE" id="PS50113">
    <property type="entry name" value="PAC"/>
    <property type="match status" value="1"/>
</dbReference>
<keyword evidence="6" id="KW-1185">Reference proteome</keyword>
<dbReference type="NCBIfam" id="TIGR00229">
    <property type="entry name" value="sensory_box"/>
    <property type="match status" value="1"/>
</dbReference>
<feature type="domain" description="PAC" evidence="3">
    <location>
        <begin position="95"/>
        <end position="147"/>
    </location>
</feature>
<dbReference type="Pfam" id="PF13426">
    <property type="entry name" value="PAS_9"/>
    <property type="match status" value="1"/>
</dbReference>
<sequence>MKEYTREEISQLLERIRKLEETEKRYNALFDRTNDAVFLINMDGTHREVNQRAAEMLGYEKSEIEGKRADLFIAEHEVGESLIVKKALAQGKHLPIYERVFKKKDGTLLYGENDVTLVTDKKGNPQYFFSIVRDVSERKKYENLLRELAGTDSLTGLFNRRKMLEEIHIEAVRSTRRGKSFSLILLDIDLFKGINDKYGHECGDYVLVAISEIFKTKLREQDLCCRWGGEEFLILLPETEAEGGEISAEKLRLAVLDHKFIYKNENIPVSITLGVSRYRENQTIEECINLADIALYRGKNAGRNQTVLS</sequence>
<dbReference type="Gene3D" id="3.30.70.270">
    <property type="match status" value="1"/>
</dbReference>
<dbReference type="InterPro" id="IPR001610">
    <property type="entry name" value="PAC"/>
</dbReference>
<dbReference type="InterPro" id="IPR052163">
    <property type="entry name" value="DGC-Regulatory_Protein"/>
</dbReference>
<dbReference type="InterPro" id="IPR000700">
    <property type="entry name" value="PAS-assoc_C"/>
</dbReference>
<keyword evidence="1" id="KW-0175">Coiled coil</keyword>
<protein>
    <submittedName>
        <fullName evidence="5">Diguanylate cyclase (GGDEF)-like protein/PAS domain S-box-containing protein</fullName>
    </submittedName>
</protein>
<dbReference type="InterPro" id="IPR000014">
    <property type="entry name" value="PAS"/>
</dbReference>
<dbReference type="RefSeq" id="WP_184748233.1">
    <property type="nucleotide sequence ID" value="NZ_JACHGJ010000009.1"/>
</dbReference>
<dbReference type="InterPro" id="IPR000160">
    <property type="entry name" value="GGDEF_dom"/>
</dbReference>
<dbReference type="InterPro" id="IPR035965">
    <property type="entry name" value="PAS-like_dom_sf"/>
</dbReference>
<feature type="coiled-coil region" evidence="1">
    <location>
        <begin position="2"/>
        <end position="29"/>
    </location>
</feature>
<dbReference type="SUPFAM" id="SSF55785">
    <property type="entry name" value="PYP-like sensor domain (PAS domain)"/>
    <property type="match status" value="1"/>
</dbReference>
<dbReference type="FunFam" id="3.30.70.270:FF:000001">
    <property type="entry name" value="Diguanylate cyclase domain protein"/>
    <property type="match status" value="1"/>
</dbReference>
<evidence type="ECO:0000259" key="4">
    <source>
        <dbReference type="PROSITE" id="PS50887"/>
    </source>
</evidence>
<evidence type="ECO:0000259" key="2">
    <source>
        <dbReference type="PROSITE" id="PS50112"/>
    </source>
</evidence>
<dbReference type="PANTHER" id="PTHR46663:SF4">
    <property type="entry name" value="DIGUANYLATE CYCLASE DGCT-RELATED"/>
    <property type="match status" value="1"/>
</dbReference>
<feature type="domain" description="PAS" evidence="2">
    <location>
        <begin position="22"/>
        <end position="91"/>
    </location>
</feature>
<dbReference type="SMART" id="SM00091">
    <property type="entry name" value="PAS"/>
    <property type="match status" value="1"/>
</dbReference>
<accession>A0A841RD91</accession>
<dbReference type="SUPFAM" id="SSF55073">
    <property type="entry name" value="Nucleotide cyclase"/>
    <property type="match status" value="1"/>
</dbReference>
<evidence type="ECO:0000313" key="5">
    <source>
        <dbReference type="EMBL" id="MBB6481995.1"/>
    </source>
</evidence>
<dbReference type="Pfam" id="PF00990">
    <property type="entry name" value="GGDEF"/>
    <property type="match status" value="1"/>
</dbReference>
<dbReference type="CDD" id="cd01949">
    <property type="entry name" value="GGDEF"/>
    <property type="match status" value="1"/>
</dbReference>
<dbReference type="SMART" id="SM00267">
    <property type="entry name" value="GGDEF"/>
    <property type="match status" value="1"/>
</dbReference>
<dbReference type="InterPro" id="IPR029787">
    <property type="entry name" value="Nucleotide_cyclase"/>
</dbReference>
<feature type="domain" description="GGDEF" evidence="4">
    <location>
        <begin position="179"/>
        <end position="309"/>
    </location>
</feature>
<organism evidence="5 6">
    <name type="scientific">Spirochaeta isovalerica</name>
    <dbReference type="NCBI Taxonomy" id="150"/>
    <lineage>
        <taxon>Bacteria</taxon>
        <taxon>Pseudomonadati</taxon>
        <taxon>Spirochaetota</taxon>
        <taxon>Spirochaetia</taxon>
        <taxon>Spirochaetales</taxon>
        <taxon>Spirochaetaceae</taxon>
        <taxon>Spirochaeta</taxon>
    </lineage>
</organism>
<dbReference type="NCBIfam" id="TIGR00254">
    <property type="entry name" value="GGDEF"/>
    <property type="match status" value="1"/>
</dbReference>
<dbReference type="Proteomes" id="UP000587760">
    <property type="component" value="Unassembled WGS sequence"/>
</dbReference>
<proteinExistence type="predicted"/>